<evidence type="ECO:0000313" key="3">
    <source>
        <dbReference type="Proteomes" id="UP000614601"/>
    </source>
</evidence>
<dbReference type="PANTHER" id="PTHR22943">
    <property type="entry name" value="7-TRANSMEMBRANE DOMAIN RECEPTOR C.ELEGANS"/>
    <property type="match status" value="1"/>
</dbReference>
<dbReference type="AlphaFoldDB" id="A0A811L139"/>
<keyword evidence="1" id="KW-0812">Transmembrane</keyword>
<evidence type="ECO:0008006" key="4">
    <source>
        <dbReference type="Google" id="ProtNLM"/>
    </source>
</evidence>
<name>A0A811L139_9BILA</name>
<proteinExistence type="predicted"/>
<dbReference type="EMBL" id="CAJFDH010000004">
    <property type="protein sequence ID" value="CAD5220846.1"/>
    <property type="molecule type" value="Genomic_DNA"/>
</dbReference>
<organism evidence="2 3">
    <name type="scientific">Bursaphelenchus okinawaensis</name>
    <dbReference type="NCBI Taxonomy" id="465554"/>
    <lineage>
        <taxon>Eukaryota</taxon>
        <taxon>Metazoa</taxon>
        <taxon>Ecdysozoa</taxon>
        <taxon>Nematoda</taxon>
        <taxon>Chromadorea</taxon>
        <taxon>Rhabditida</taxon>
        <taxon>Tylenchina</taxon>
        <taxon>Tylenchomorpha</taxon>
        <taxon>Aphelenchoidea</taxon>
        <taxon>Aphelenchoididae</taxon>
        <taxon>Bursaphelenchus</taxon>
    </lineage>
</organism>
<evidence type="ECO:0000256" key="1">
    <source>
        <dbReference type="SAM" id="Phobius"/>
    </source>
</evidence>
<dbReference type="Proteomes" id="UP000783686">
    <property type="component" value="Unassembled WGS sequence"/>
</dbReference>
<dbReference type="OrthoDB" id="5818102at2759"/>
<comment type="caution">
    <text evidence="2">The sequence shown here is derived from an EMBL/GenBank/DDBJ whole genome shotgun (WGS) entry which is preliminary data.</text>
</comment>
<feature type="transmembrane region" description="Helical" evidence="1">
    <location>
        <begin position="243"/>
        <end position="264"/>
    </location>
</feature>
<evidence type="ECO:0000313" key="2">
    <source>
        <dbReference type="EMBL" id="CAD5220846.1"/>
    </source>
</evidence>
<accession>A0A811L139</accession>
<feature type="transmembrane region" description="Helical" evidence="1">
    <location>
        <begin position="199"/>
        <end position="222"/>
    </location>
</feature>
<protein>
    <recommendedName>
        <fullName evidence="4">G_PROTEIN_RECEP_F1_2 domain-containing protein</fullName>
    </recommendedName>
</protein>
<feature type="transmembrane region" description="Helical" evidence="1">
    <location>
        <begin position="50"/>
        <end position="67"/>
    </location>
</feature>
<sequence length="325" mass="37320">MSGDQLIANDLTAFCVAFVANIFLIYLIYRKTPVHMKGYSRILLVHTVQDLYYTILQFVTSVEPFSYQGKLVMVLAGMIKHVDLAYSWILFSAVYQCVIIELFLTPIDFIYRYLTVSKNKVITNMQLYTSIGIVYVISIVEAFPLAITVVKYGPTDDDKETMLFTKELQQLQPYSDYMPTFLYSNAETTLFPINVVTQIITSAFIYILIYWLYLQVCVSVKIHILHHKTSKVAQTEQQINRVMFVQFLIPFLGNCLPIMITSMFSILKIDCVMLGMYNRVVCAWLTAIKPLFTICLIPSYRNQIYKTKKSSVFATTVATARINGK</sequence>
<feature type="transmembrane region" description="Helical" evidence="1">
    <location>
        <begin position="6"/>
        <end position="29"/>
    </location>
</feature>
<dbReference type="InterPro" id="IPR019428">
    <property type="entry name" value="7TM_GPCR_serpentine_rcpt_Str"/>
</dbReference>
<feature type="transmembrane region" description="Helical" evidence="1">
    <location>
        <begin position="87"/>
        <end position="111"/>
    </location>
</feature>
<dbReference type="EMBL" id="CAJFCW020000004">
    <property type="protein sequence ID" value="CAG9114200.1"/>
    <property type="molecule type" value="Genomic_DNA"/>
</dbReference>
<dbReference type="Proteomes" id="UP000614601">
    <property type="component" value="Unassembled WGS sequence"/>
</dbReference>
<dbReference type="SUPFAM" id="SSF81321">
    <property type="entry name" value="Family A G protein-coupled receptor-like"/>
    <property type="match status" value="1"/>
</dbReference>
<keyword evidence="3" id="KW-1185">Reference proteome</keyword>
<keyword evidence="1" id="KW-0472">Membrane</keyword>
<dbReference type="Pfam" id="PF10326">
    <property type="entry name" value="7TM_GPCR_Str"/>
    <property type="match status" value="1"/>
</dbReference>
<feature type="transmembrane region" description="Helical" evidence="1">
    <location>
        <begin position="132"/>
        <end position="153"/>
    </location>
</feature>
<keyword evidence="1" id="KW-1133">Transmembrane helix</keyword>
<gene>
    <name evidence="2" type="ORF">BOKJ2_LOCUS9148</name>
</gene>
<feature type="transmembrane region" description="Helical" evidence="1">
    <location>
        <begin position="276"/>
        <end position="300"/>
    </location>
</feature>
<dbReference type="PANTHER" id="PTHR22943:SF248">
    <property type="entry name" value="SEVEN TM RECEPTOR"/>
    <property type="match status" value="1"/>
</dbReference>
<reference evidence="2" key="1">
    <citation type="submission" date="2020-09" db="EMBL/GenBank/DDBJ databases">
        <authorList>
            <person name="Kikuchi T."/>
        </authorList>
    </citation>
    <scope>NUCLEOTIDE SEQUENCE</scope>
    <source>
        <strain evidence="2">SH1</strain>
    </source>
</reference>